<dbReference type="EMBL" id="CALOZG010000085">
    <property type="protein sequence ID" value="CAH4037248.1"/>
    <property type="molecule type" value="Genomic_DNA"/>
</dbReference>
<evidence type="ECO:0000313" key="1">
    <source>
        <dbReference type="EMBL" id="CAH4037248.1"/>
    </source>
</evidence>
<organism evidence="1 2">
    <name type="scientific">Pieris brassicae</name>
    <name type="common">White butterfly</name>
    <name type="synonym">Large white butterfly</name>
    <dbReference type="NCBI Taxonomy" id="7116"/>
    <lineage>
        <taxon>Eukaryota</taxon>
        <taxon>Metazoa</taxon>
        <taxon>Ecdysozoa</taxon>
        <taxon>Arthropoda</taxon>
        <taxon>Hexapoda</taxon>
        <taxon>Insecta</taxon>
        <taxon>Pterygota</taxon>
        <taxon>Neoptera</taxon>
        <taxon>Endopterygota</taxon>
        <taxon>Lepidoptera</taxon>
        <taxon>Glossata</taxon>
        <taxon>Ditrysia</taxon>
        <taxon>Papilionoidea</taxon>
        <taxon>Pieridae</taxon>
        <taxon>Pierinae</taxon>
        <taxon>Pieris</taxon>
    </lineage>
</organism>
<gene>
    <name evidence="1" type="ORF">PIBRA_LOCUS12953</name>
</gene>
<comment type="caution">
    <text evidence="1">The sequence shown here is derived from an EMBL/GenBank/DDBJ whole genome shotgun (WGS) entry which is preliminary data.</text>
</comment>
<keyword evidence="2" id="KW-1185">Reference proteome</keyword>
<reference evidence="1" key="1">
    <citation type="submission" date="2022-05" db="EMBL/GenBank/DDBJ databases">
        <authorList>
            <person name="Okamura Y."/>
        </authorList>
    </citation>
    <scope>NUCLEOTIDE SEQUENCE</scope>
</reference>
<evidence type="ECO:0000313" key="2">
    <source>
        <dbReference type="Proteomes" id="UP001152562"/>
    </source>
</evidence>
<sequence>MSVHGIVRAEVLRLAPWRLHVPRCGWGQTTLVSACGNTAPRTRLCGGARQSFATQYMATVALINTVI</sequence>
<dbReference type="Proteomes" id="UP001152562">
    <property type="component" value="Unassembled WGS sequence"/>
</dbReference>
<name>A0A9P0TTL4_PIEBR</name>
<dbReference type="AlphaFoldDB" id="A0A9P0TTL4"/>
<accession>A0A9P0TTL4</accession>
<proteinExistence type="predicted"/>
<protein>
    <submittedName>
        <fullName evidence="1">Uncharacterized protein</fullName>
    </submittedName>
</protein>